<dbReference type="InterPro" id="IPR006674">
    <property type="entry name" value="HD_domain"/>
</dbReference>
<dbReference type="PROSITE" id="PS51832">
    <property type="entry name" value="HD_GYP"/>
    <property type="match status" value="1"/>
</dbReference>
<dbReference type="CDD" id="cd00077">
    <property type="entry name" value="HDc"/>
    <property type="match status" value="1"/>
</dbReference>
<dbReference type="EMBL" id="JAAIVB010000008">
    <property type="protein sequence ID" value="NEX59815.1"/>
    <property type="molecule type" value="Genomic_DNA"/>
</dbReference>
<feature type="domain" description="HD-GYP" evidence="1">
    <location>
        <begin position="117"/>
        <end position="312"/>
    </location>
</feature>
<protein>
    <submittedName>
        <fullName evidence="2">HD domain-containing protein</fullName>
    </submittedName>
</protein>
<dbReference type="PANTHER" id="PTHR43155">
    <property type="entry name" value="CYCLIC DI-GMP PHOSPHODIESTERASE PA4108-RELATED"/>
    <property type="match status" value="1"/>
</dbReference>
<proteinExistence type="predicted"/>
<dbReference type="Proteomes" id="UP000482155">
    <property type="component" value="Unassembled WGS sequence"/>
</dbReference>
<sequence>MFDQRRISLADIAIGEPLPWDVYGEGNRLLLKRGQVIVSMRQAESLLSRGLFIHADEQEKGAQPKQEQRAGAKAEQPSALRFINLATKRLERVLYNFASEENVQAKVLEVVKALGYAGTVNADVCLAAMLLNQGSSSYAVRHGVDSALLARQVARAMNKTEREVEDIMAACLTMNIGMLRQQDQFQARTEPLGPKDAELVRNHPAESVRMLRQAGIDRPDWLEFVLLHHELDNIQPSVEGGIREIPQNAKIVSLADRYTASVTTRKYKKTLLPAMALRDVFMKNGTPSDPTLAAYFVKELTTYPPGSLVKLQSGEVGVVTRRGKSSTTPTVHAFLGPRGAPLSYPIARDTSKDLYLIRGAIPGDAAALCFSLQQLWGSDAAL</sequence>
<dbReference type="Gene3D" id="1.10.3210.10">
    <property type="entry name" value="Hypothetical protein af1432"/>
    <property type="match status" value="1"/>
</dbReference>
<comment type="caution">
    <text evidence="2">The sequence shown here is derived from an EMBL/GenBank/DDBJ whole genome shotgun (WGS) entry which is preliminary data.</text>
</comment>
<dbReference type="PANTHER" id="PTHR43155:SF2">
    <property type="entry name" value="CYCLIC DI-GMP PHOSPHODIESTERASE PA4108"/>
    <property type="match status" value="1"/>
</dbReference>
<reference evidence="2 3" key="1">
    <citation type="submission" date="2020-02" db="EMBL/GenBank/DDBJ databases">
        <authorList>
            <person name="Kim M.K."/>
        </authorList>
    </citation>
    <scope>NUCLEOTIDE SEQUENCE [LARGE SCALE GENOMIC DNA]</scope>
    <source>
        <strain evidence="2 3">17J57-3</strain>
    </source>
</reference>
<evidence type="ECO:0000259" key="1">
    <source>
        <dbReference type="PROSITE" id="PS51832"/>
    </source>
</evidence>
<dbReference type="AlphaFoldDB" id="A0A6B3SKE5"/>
<organism evidence="2 3">
    <name type="scientific">Noviherbaspirillum galbum</name>
    <dbReference type="NCBI Taxonomy" id="2709383"/>
    <lineage>
        <taxon>Bacteria</taxon>
        <taxon>Pseudomonadati</taxon>
        <taxon>Pseudomonadota</taxon>
        <taxon>Betaproteobacteria</taxon>
        <taxon>Burkholderiales</taxon>
        <taxon>Oxalobacteraceae</taxon>
        <taxon>Noviherbaspirillum</taxon>
    </lineage>
</organism>
<dbReference type="Pfam" id="PF01966">
    <property type="entry name" value="HD"/>
    <property type="match status" value="1"/>
</dbReference>
<dbReference type="InterPro" id="IPR037522">
    <property type="entry name" value="HD_GYP_dom"/>
</dbReference>
<evidence type="ECO:0000313" key="3">
    <source>
        <dbReference type="Proteomes" id="UP000482155"/>
    </source>
</evidence>
<accession>A0A6B3SKE5</accession>
<evidence type="ECO:0000313" key="2">
    <source>
        <dbReference type="EMBL" id="NEX59815.1"/>
    </source>
</evidence>
<gene>
    <name evidence="2" type="ORF">G3574_01865</name>
</gene>
<dbReference type="GO" id="GO:0008081">
    <property type="term" value="F:phosphoric diester hydrolase activity"/>
    <property type="evidence" value="ECO:0007669"/>
    <property type="project" value="UniProtKB-ARBA"/>
</dbReference>
<keyword evidence="3" id="KW-1185">Reference proteome</keyword>
<dbReference type="InterPro" id="IPR003607">
    <property type="entry name" value="HD/PDEase_dom"/>
</dbReference>
<dbReference type="SUPFAM" id="SSF109604">
    <property type="entry name" value="HD-domain/PDEase-like"/>
    <property type="match status" value="1"/>
</dbReference>
<name>A0A6B3SKE5_9BURK</name>
<dbReference type="RefSeq" id="WP_163960300.1">
    <property type="nucleotide sequence ID" value="NZ_JAAIVB010000008.1"/>
</dbReference>